<protein>
    <recommendedName>
        <fullName evidence="4">Acyl-CoA carboxylase subunit epsilon</fullName>
    </recommendedName>
</protein>
<dbReference type="AlphaFoldDB" id="A0A917EPU8"/>
<organism evidence="2 3">
    <name type="scientific">Nesterenkonia cremea</name>
    <dbReference type="NCBI Taxonomy" id="1882340"/>
    <lineage>
        <taxon>Bacteria</taxon>
        <taxon>Bacillati</taxon>
        <taxon>Actinomycetota</taxon>
        <taxon>Actinomycetes</taxon>
        <taxon>Micrococcales</taxon>
        <taxon>Micrococcaceae</taxon>
        <taxon>Nesterenkonia</taxon>
    </lineage>
</organism>
<evidence type="ECO:0000313" key="2">
    <source>
        <dbReference type="EMBL" id="GGE70294.1"/>
    </source>
</evidence>
<sequence>MTEPADTGRLGEDLPSQAEEAAETAAMRPNDEDEQPLLEITGAELTEEELAAVAAVVGKLASAEPQQNHDAGSTGPRDRRLQRRRSLSFNRLGLWGRPGPDSWKNAGGLR</sequence>
<proteinExistence type="predicted"/>
<comment type="caution">
    <text evidence="2">The sequence shown here is derived from an EMBL/GenBank/DDBJ whole genome shotgun (WGS) entry which is preliminary data.</text>
</comment>
<evidence type="ECO:0008006" key="4">
    <source>
        <dbReference type="Google" id="ProtNLM"/>
    </source>
</evidence>
<gene>
    <name evidence="2" type="ORF">GCM10011401_16920</name>
</gene>
<name>A0A917EPU8_9MICC</name>
<reference evidence="2" key="1">
    <citation type="journal article" date="2014" name="Int. J. Syst. Evol. Microbiol.">
        <title>Complete genome sequence of Corynebacterium casei LMG S-19264T (=DSM 44701T), isolated from a smear-ripened cheese.</title>
        <authorList>
            <consortium name="US DOE Joint Genome Institute (JGI-PGF)"/>
            <person name="Walter F."/>
            <person name="Albersmeier A."/>
            <person name="Kalinowski J."/>
            <person name="Ruckert C."/>
        </authorList>
    </citation>
    <scope>NUCLEOTIDE SEQUENCE</scope>
    <source>
        <strain evidence="2">CGMCC 1.15388</strain>
    </source>
</reference>
<accession>A0A917EPU8</accession>
<feature type="region of interest" description="Disordered" evidence="1">
    <location>
        <begin position="61"/>
        <end position="110"/>
    </location>
</feature>
<feature type="region of interest" description="Disordered" evidence="1">
    <location>
        <begin position="1"/>
        <end position="35"/>
    </location>
</feature>
<dbReference type="EMBL" id="BMIS01000006">
    <property type="protein sequence ID" value="GGE70294.1"/>
    <property type="molecule type" value="Genomic_DNA"/>
</dbReference>
<dbReference type="RefSeq" id="WP_188684636.1">
    <property type="nucleotide sequence ID" value="NZ_BMIS01000006.1"/>
</dbReference>
<evidence type="ECO:0000256" key="1">
    <source>
        <dbReference type="SAM" id="MobiDB-lite"/>
    </source>
</evidence>
<keyword evidence="3" id="KW-1185">Reference proteome</keyword>
<reference evidence="2" key="2">
    <citation type="submission" date="2020-09" db="EMBL/GenBank/DDBJ databases">
        <authorList>
            <person name="Sun Q."/>
            <person name="Zhou Y."/>
        </authorList>
    </citation>
    <scope>NUCLEOTIDE SEQUENCE</scope>
    <source>
        <strain evidence="2">CGMCC 1.15388</strain>
    </source>
</reference>
<dbReference type="Proteomes" id="UP000633136">
    <property type="component" value="Unassembled WGS sequence"/>
</dbReference>
<evidence type="ECO:0000313" key="3">
    <source>
        <dbReference type="Proteomes" id="UP000633136"/>
    </source>
</evidence>